<dbReference type="EMBL" id="BQFW01000008">
    <property type="protein sequence ID" value="GJJ73922.1"/>
    <property type="molecule type" value="Genomic_DNA"/>
</dbReference>
<feature type="compositionally biased region" description="Polar residues" evidence="1">
    <location>
        <begin position="314"/>
        <end position="340"/>
    </location>
</feature>
<feature type="region of interest" description="Disordered" evidence="1">
    <location>
        <begin position="383"/>
        <end position="404"/>
    </location>
</feature>
<feature type="compositionally biased region" description="Acidic residues" evidence="1">
    <location>
        <begin position="460"/>
        <end position="483"/>
    </location>
</feature>
<name>A0A9P3HCN2_9FUNG</name>
<evidence type="ECO:0000256" key="1">
    <source>
        <dbReference type="SAM" id="MobiDB-lite"/>
    </source>
</evidence>
<feature type="compositionally biased region" description="Basic and acidic residues" evidence="1">
    <location>
        <begin position="93"/>
        <end position="112"/>
    </location>
</feature>
<feature type="compositionally biased region" description="Basic and acidic residues" evidence="1">
    <location>
        <begin position="119"/>
        <end position="130"/>
    </location>
</feature>
<comment type="caution">
    <text evidence="2">The sequence shown here is derived from an EMBL/GenBank/DDBJ whole genome shotgun (WGS) entry which is preliminary data.</text>
</comment>
<feature type="region of interest" description="Disordered" evidence="1">
    <location>
        <begin position="290"/>
        <end position="347"/>
    </location>
</feature>
<feature type="compositionally biased region" description="Low complexity" evidence="1">
    <location>
        <begin position="35"/>
        <end position="45"/>
    </location>
</feature>
<protein>
    <submittedName>
        <fullName evidence="2">Uncharacterized protein</fullName>
    </submittedName>
</protein>
<keyword evidence="3" id="KW-1185">Reference proteome</keyword>
<feature type="compositionally biased region" description="Low complexity" evidence="1">
    <location>
        <begin position="445"/>
        <end position="455"/>
    </location>
</feature>
<evidence type="ECO:0000313" key="2">
    <source>
        <dbReference type="EMBL" id="GJJ73922.1"/>
    </source>
</evidence>
<dbReference type="AlphaFoldDB" id="A0A9P3HCN2"/>
<feature type="compositionally biased region" description="Polar residues" evidence="1">
    <location>
        <begin position="1"/>
        <end position="13"/>
    </location>
</feature>
<feature type="compositionally biased region" description="Basic and acidic residues" evidence="1">
    <location>
        <begin position="212"/>
        <end position="221"/>
    </location>
</feature>
<feature type="region of interest" description="Disordered" evidence="1">
    <location>
        <begin position="444"/>
        <end position="484"/>
    </location>
</feature>
<reference evidence="2" key="2">
    <citation type="journal article" date="2022" name="Microbiol. Resour. Announc.">
        <title>Whole-Genome Sequence of Entomortierella parvispora E1425, a Mucoromycotan Fungus Associated with Burkholderiaceae-Related Endosymbiotic Bacteria.</title>
        <authorList>
            <person name="Herlambang A."/>
            <person name="Guo Y."/>
            <person name="Takashima Y."/>
            <person name="Narisawa K."/>
            <person name="Ohta H."/>
            <person name="Nishizawa T."/>
        </authorList>
    </citation>
    <scope>NUCLEOTIDE SEQUENCE</scope>
    <source>
        <strain evidence="2">E1425</strain>
    </source>
</reference>
<accession>A0A9P3HCN2</accession>
<feature type="region of interest" description="Disordered" evidence="1">
    <location>
        <begin position="1"/>
        <end position="173"/>
    </location>
</feature>
<reference evidence="2" key="1">
    <citation type="submission" date="2021-11" db="EMBL/GenBank/DDBJ databases">
        <authorList>
            <person name="Herlambang A."/>
            <person name="Guo Y."/>
            <person name="Takashima Y."/>
            <person name="Nishizawa T."/>
        </authorList>
    </citation>
    <scope>NUCLEOTIDE SEQUENCE</scope>
    <source>
        <strain evidence="2">E1425</strain>
    </source>
</reference>
<dbReference type="Proteomes" id="UP000827284">
    <property type="component" value="Unassembled WGS sequence"/>
</dbReference>
<sequence length="537" mass="59508">MKLAQLSLTSSSIEGRKGQGTTDSGSDSDSDSDLDTFPATTAASTDADDDDYSSKPTKSRKSSSGSISGVQRLLQTHGPFKTSCIIPTAPRLNLDDPGKVEKPVYRPHHQVDTDEDDKELQSDGGMDRHPTSRRQSFTPIDRTTRATNETSIGPLDNVTTTSSTTPSRRHSQEYIEVQYNRNCTSKRYPLVSSIDHVRIHPWNLSSIAHTDEGNVCRHSSGDDDSDNSSMDDNPSDRKSRSFLRLHHQVLPPTLRRSSYSFGSRDHLDRNQSQEFVKNRRHSSSSILCVNPVNTISPNRRPSVQQRRGRFDNEGSVSFTPATFPPTRSITSSKSSPTTFIRRQPLTMTSMTAITSSSAPGSGARISAVSSRTSTPAFVYSYASATSSTRTSPAASRRSSTSTLHSPQTFVLQGFLAQHSNGHQLYRRPSRKCGPECIVSLGGLGQDSSSSCCYSSTECERDGDDEGEDEDEDDEDDEDDEYEQDERFLMLAQSPNSSEFDLRDFVDRELEQKAKRHQADSPVFFHGFPLLRMTPMDR</sequence>
<feature type="compositionally biased region" description="Low complexity" evidence="1">
    <location>
        <begin position="383"/>
        <end position="402"/>
    </location>
</feature>
<gene>
    <name evidence="2" type="ORF">EMPS_06280</name>
</gene>
<evidence type="ECO:0000313" key="3">
    <source>
        <dbReference type="Proteomes" id="UP000827284"/>
    </source>
</evidence>
<proteinExistence type="predicted"/>
<feature type="compositionally biased region" description="Polar residues" evidence="1">
    <location>
        <begin position="290"/>
        <end position="305"/>
    </location>
</feature>
<feature type="region of interest" description="Disordered" evidence="1">
    <location>
        <begin position="212"/>
        <end position="249"/>
    </location>
</feature>
<dbReference type="OrthoDB" id="2446733at2759"/>
<organism evidence="2 3">
    <name type="scientific">Entomortierella parvispora</name>
    <dbReference type="NCBI Taxonomy" id="205924"/>
    <lineage>
        <taxon>Eukaryota</taxon>
        <taxon>Fungi</taxon>
        <taxon>Fungi incertae sedis</taxon>
        <taxon>Mucoromycota</taxon>
        <taxon>Mortierellomycotina</taxon>
        <taxon>Mortierellomycetes</taxon>
        <taxon>Mortierellales</taxon>
        <taxon>Mortierellaceae</taxon>
        <taxon>Entomortierella</taxon>
    </lineage>
</organism>